<sequence>MPMSSQFSLSLELTRLIPLGLTLAEKTYEAAMSLARDLQVSLASWDITLLVSLPSLFLSNTNCVTHQSSGSDIVIEEDLAEVFGRSRIAMNMASSFRTIVAASSLPTKLCEGISLCNGPGPTVIRALTQPPYFSTVIQCKCKPARLHSYGCRVILCHRLVSGRCTRKRILSRCSSAVFSSAG</sequence>
<dbReference type="AlphaFoldDB" id="A0A6A6EER7"/>
<reference evidence="1" key="1">
    <citation type="journal article" date="2020" name="Stud. Mycol.">
        <title>101 Dothideomycetes genomes: a test case for predicting lifestyles and emergence of pathogens.</title>
        <authorList>
            <person name="Haridas S."/>
            <person name="Albert R."/>
            <person name="Binder M."/>
            <person name="Bloem J."/>
            <person name="Labutti K."/>
            <person name="Salamov A."/>
            <person name="Andreopoulos B."/>
            <person name="Baker S."/>
            <person name="Barry K."/>
            <person name="Bills G."/>
            <person name="Bluhm B."/>
            <person name="Cannon C."/>
            <person name="Castanera R."/>
            <person name="Culley D."/>
            <person name="Daum C."/>
            <person name="Ezra D."/>
            <person name="Gonzalez J."/>
            <person name="Henrissat B."/>
            <person name="Kuo A."/>
            <person name="Liang C."/>
            <person name="Lipzen A."/>
            <person name="Lutzoni F."/>
            <person name="Magnuson J."/>
            <person name="Mondo S."/>
            <person name="Nolan M."/>
            <person name="Ohm R."/>
            <person name="Pangilinan J."/>
            <person name="Park H.-J."/>
            <person name="Ramirez L."/>
            <person name="Alfaro M."/>
            <person name="Sun H."/>
            <person name="Tritt A."/>
            <person name="Yoshinaga Y."/>
            <person name="Zwiers L.-H."/>
            <person name="Turgeon B."/>
            <person name="Goodwin S."/>
            <person name="Spatafora J."/>
            <person name="Crous P."/>
            <person name="Grigoriev I."/>
        </authorList>
    </citation>
    <scope>NUCLEOTIDE SEQUENCE</scope>
    <source>
        <strain evidence="1">CBS 207.26</strain>
    </source>
</reference>
<gene>
    <name evidence="1" type="ORF">K469DRAFT_701956</name>
</gene>
<dbReference type="OrthoDB" id="3944042at2759"/>
<protein>
    <submittedName>
        <fullName evidence="1">Uncharacterized protein</fullName>
    </submittedName>
</protein>
<name>A0A6A6EER7_9PEZI</name>
<dbReference type="EMBL" id="ML994621">
    <property type="protein sequence ID" value="KAF2189322.1"/>
    <property type="molecule type" value="Genomic_DNA"/>
</dbReference>
<dbReference type="Proteomes" id="UP000800200">
    <property type="component" value="Unassembled WGS sequence"/>
</dbReference>
<keyword evidence="2" id="KW-1185">Reference proteome</keyword>
<accession>A0A6A6EER7</accession>
<evidence type="ECO:0000313" key="2">
    <source>
        <dbReference type="Proteomes" id="UP000800200"/>
    </source>
</evidence>
<evidence type="ECO:0000313" key="1">
    <source>
        <dbReference type="EMBL" id="KAF2189322.1"/>
    </source>
</evidence>
<organism evidence="1 2">
    <name type="scientific">Zopfia rhizophila CBS 207.26</name>
    <dbReference type="NCBI Taxonomy" id="1314779"/>
    <lineage>
        <taxon>Eukaryota</taxon>
        <taxon>Fungi</taxon>
        <taxon>Dikarya</taxon>
        <taxon>Ascomycota</taxon>
        <taxon>Pezizomycotina</taxon>
        <taxon>Dothideomycetes</taxon>
        <taxon>Dothideomycetes incertae sedis</taxon>
        <taxon>Zopfiaceae</taxon>
        <taxon>Zopfia</taxon>
    </lineage>
</organism>
<proteinExistence type="predicted"/>